<evidence type="ECO:0000256" key="1">
    <source>
        <dbReference type="SAM" id="SignalP"/>
    </source>
</evidence>
<evidence type="ECO:0000259" key="2">
    <source>
        <dbReference type="Pfam" id="PF18962"/>
    </source>
</evidence>
<feature type="signal peptide" evidence="1">
    <location>
        <begin position="1"/>
        <end position="24"/>
    </location>
</feature>
<dbReference type="EMBL" id="JAEHFX010000010">
    <property type="protein sequence ID" value="MBK0404623.1"/>
    <property type="molecule type" value="Genomic_DNA"/>
</dbReference>
<dbReference type="NCBIfam" id="TIGR04183">
    <property type="entry name" value="Por_Secre_tail"/>
    <property type="match status" value="1"/>
</dbReference>
<keyword evidence="5" id="KW-1185">Reference proteome</keyword>
<dbReference type="InterPro" id="IPR013783">
    <property type="entry name" value="Ig-like_fold"/>
</dbReference>
<dbReference type="Pfam" id="PF18962">
    <property type="entry name" value="Por_Secre_tail"/>
    <property type="match status" value="1"/>
</dbReference>
<reference evidence="4 5" key="1">
    <citation type="submission" date="2020-12" db="EMBL/GenBank/DDBJ databases">
        <title>Bacterial novel species Adhaeribacter sp. BT258 isolated from soil.</title>
        <authorList>
            <person name="Jung H.-Y."/>
        </authorList>
    </citation>
    <scope>NUCLEOTIDE SEQUENCE [LARGE SCALE GENOMIC DNA]</scope>
    <source>
        <strain evidence="4 5">BT258</strain>
    </source>
</reference>
<keyword evidence="1" id="KW-0732">Signal</keyword>
<protein>
    <submittedName>
        <fullName evidence="4">T9SS type A sorting domain-containing protein</fullName>
    </submittedName>
</protein>
<feature type="chain" id="PRO_5046776995" evidence="1">
    <location>
        <begin position="25"/>
        <end position="523"/>
    </location>
</feature>
<dbReference type="Proteomes" id="UP000644147">
    <property type="component" value="Unassembled WGS sequence"/>
</dbReference>
<name>A0ABS1C5F5_9BACT</name>
<feature type="domain" description="PKD-like" evidence="3">
    <location>
        <begin position="165"/>
        <end position="212"/>
    </location>
</feature>
<proteinExistence type="predicted"/>
<comment type="caution">
    <text evidence="4">The sequence shown here is derived from an EMBL/GenBank/DDBJ whole genome shotgun (WGS) entry which is preliminary data.</text>
</comment>
<feature type="domain" description="PKD-like" evidence="3">
    <location>
        <begin position="255"/>
        <end position="329"/>
    </location>
</feature>
<accession>A0ABS1C5F5</accession>
<sequence length="523" mass="55438">MKTNLLTSVFLFMSLLFLNPSAIAQKSAKTNSPCNTSQPRPITGNQHPCPGTLETYCIDNSRGYTSFEWDVPRAHAGNPPTGWEIVSGQGTNCVTVRVGTKSGTMKVKVNDPICGTKVATLPVKPSKGFIVDVDGPDSVCVNVNQTYEATVADSLGRGNGNGNGQVKGNFAYNWTVPAGWTIVSGQGTKTLTVTPGATDGKVSVTATFASNGNSGNGNNGNGVGGYKGYCNTIASDGIDVDVNNNCGTPPVCNIIAEIAGPDTVCAYNDEPYTFTTPAQNNATYTWSIPADWTLDSGQGTNSITVFAGFDPGDVTVTVTNNCGTATDTEYVFVNEDCGNINPLPVELISFNGAATSEGISLNWSTATEKNNDRFEVQRSQDGRSFETVGTVKGNGNSSNLLKYSFLDKNVANGLNYYRLRQVDFDGKFEFSKVIAVSSKGGKDAGITVYPNPSTDGVFNVRSTEPTTATLQILDMSGRVLHTRQITNATEINVDGRSLGMRPGLYLVNLKAGDKVSVQKLIIK</sequence>
<organism evidence="4 5">
    <name type="scientific">Adhaeribacter terrigena</name>
    <dbReference type="NCBI Taxonomy" id="2793070"/>
    <lineage>
        <taxon>Bacteria</taxon>
        <taxon>Pseudomonadati</taxon>
        <taxon>Bacteroidota</taxon>
        <taxon>Cytophagia</taxon>
        <taxon>Cytophagales</taxon>
        <taxon>Hymenobacteraceae</taxon>
        <taxon>Adhaeribacter</taxon>
    </lineage>
</organism>
<evidence type="ECO:0000259" key="3">
    <source>
        <dbReference type="Pfam" id="PF19408"/>
    </source>
</evidence>
<evidence type="ECO:0000313" key="4">
    <source>
        <dbReference type="EMBL" id="MBK0404623.1"/>
    </source>
</evidence>
<dbReference type="InterPro" id="IPR026444">
    <property type="entry name" value="Secre_tail"/>
</dbReference>
<dbReference type="Pfam" id="PF19408">
    <property type="entry name" value="PKD_6"/>
    <property type="match status" value="3"/>
</dbReference>
<feature type="domain" description="Secretion system C-terminal sorting" evidence="2">
    <location>
        <begin position="448"/>
        <end position="522"/>
    </location>
</feature>
<feature type="domain" description="PKD-like" evidence="3">
    <location>
        <begin position="38"/>
        <end position="120"/>
    </location>
</feature>
<gene>
    <name evidence="4" type="ORF">I5M27_16625</name>
</gene>
<dbReference type="Gene3D" id="2.60.40.10">
    <property type="entry name" value="Immunoglobulins"/>
    <property type="match status" value="2"/>
</dbReference>
<dbReference type="InterPro" id="IPR045829">
    <property type="entry name" value="PKD_6"/>
</dbReference>
<dbReference type="RefSeq" id="WP_200507459.1">
    <property type="nucleotide sequence ID" value="NZ_JAEHFX010000010.1"/>
</dbReference>
<evidence type="ECO:0000313" key="5">
    <source>
        <dbReference type="Proteomes" id="UP000644147"/>
    </source>
</evidence>